<gene>
    <name evidence="9" type="primary">trpA</name>
    <name evidence="11" type="ORF">SAMN05421693_12022</name>
</gene>
<keyword evidence="12" id="KW-1185">Reference proteome</keyword>
<evidence type="ECO:0000256" key="10">
    <source>
        <dbReference type="RuleBase" id="RU003662"/>
    </source>
</evidence>
<dbReference type="PANTHER" id="PTHR43406:SF1">
    <property type="entry name" value="TRYPTOPHAN SYNTHASE ALPHA CHAIN, CHLOROPLASTIC"/>
    <property type="match status" value="1"/>
</dbReference>
<comment type="subunit">
    <text evidence="3 9">Tetramer of two alpha and two beta chains.</text>
</comment>
<keyword evidence="4 9" id="KW-0028">Amino-acid biosynthesis</keyword>
<evidence type="ECO:0000256" key="7">
    <source>
        <dbReference type="ARBA" id="ARBA00023239"/>
    </source>
</evidence>
<dbReference type="RefSeq" id="WP_090207758.1">
    <property type="nucleotide sequence ID" value="NZ_FOFO01000020.1"/>
</dbReference>
<dbReference type="InterPro" id="IPR002028">
    <property type="entry name" value="Trp_synthase_suA"/>
</dbReference>
<dbReference type="SUPFAM" id="SSF51366">
    <property type="entry name" value="Ribulose-phoshate binding barrel"/>
    <property type="match status" value="1"/>
</dbReference>
<accession>A0A1H9E561</accession>
<evidence type="ECO:0000256" key="2">
    <source>
        <dbReference type="ARBA" id="ARBA00004733"/>
    </source>
</evidence>
<dbReference type="HAMAP" id="MF_00131">
    <property type="entry name" value="Trp_synth_alpha"/>
    <property type="match status" value="1"/>
</dbReference>
<evidence type="ECO:0000256" key="4">
    <source>
        <dbReference type="ARBA" id="ARBA00022605"/>
    </source>
</evidence>
<dbReference type="STRING" id="867345.SAMN05421693_12022"/>
<evidence type="ECO:0000256" key="9">
    <source>
        <dbReference type="HAMAP-Rule" id="MF_00131"/>
    </source>
</evidence>
<dbReference type="EC" id="4.2.1.20" evidence="9"/>
<dbReference type="GO" id="GO:0004834">
    <property type="term" value="F:tryptophan synthase activity"/>
    <property type="evidence" value="ECO:0007669"/>
    <property type="project" value="UniProtKB-UniRule"/>
</dbReference>
<reference evidence="11 12" key="1">
    <citation type="submission" date="2016-10" db="EMBL/GenBank/DDBJ databases">
        <authorList>
            <person name="de Groot N.N."/>
        </authorList>
    </citation>
    <scope>NUCLEOTIDE SEQUENCE [LARGE SCALE GENOMIC DNA]</scope>
    <source>
        <strain evidence="11 12">B7-7</strain>
    </source>
</reference>
<evidence type="ECO:0000313" key="11">
    <source>
        <dbReference type="EMBL" id="SEQ20821.1"/>
    </source>
</evidence>
<dbReference type="PANTHER" id="PTHR43406">
    <property type="entry name" value="TRYPTOPHAN SYNTHASE, ALPHA CHAIN"/>
    <property type="match status" value="1"/>
</dbReference>
<dbReference type="NCBIfam" id="TIGR00262">
    <property type="entry name" value="trpA"/>
    <property type="match status" value="1"/>
</dbReference>
<dbReference type="FunFam" id="3.20.20.70:FF:000037">
    <property type="entry name" value="Tryptophan synthase alpha chain"/>
    <property type="match status" value="1"/>
</dbReference>
<keyword evidence="6 9" id="KW-0057">Aromatic amino acid biosynthesis</keyword>
<dbReference type="Gene3D" id="3.20.20.70">
    <property type="entry name" value="Aldolase class I"/>
    <property type="match status" value="1"/>
</dbReference>
<evidence type="ECO:0000313" key="12">
    <source>
        <dbReference type="Proteomes" id="UP000199496"/>
    </source>
</evidence>
<comment type="function">
    <text evidence="1 9">The alpha subunit is responsible for the aldol cleavage of indoleglycerol phosphate to indole and glyceraldehyde 3-phosphate.</text>
</comment>
<comment type="similarity">
    <text evidence="9 10">Belongs to the TrpA family.</text>
</comment>
<keyword evidence="5 9" id="KW-0822">Tryptophan biosynthesis</keyword>
<sequence length="273" mass="29049">MSRIAARFEALKARGRKALIPYITAGDPEPGNTVPLMHEMVAAGADIIELGVPFSDPMADGPVIQQACERALKHRVSLRKVLEMVREFRRDNIETPVVLMGYLNPVEIMGYETLAEEAARAGVDGVLTVDLPPEESAELAGALKRHGVDPIFLLAPTSHEARIRSVSEVAAGFVYYVSLKGVTGAATLDVEAVAQKLALIRRQTDLPVGVGFGISDAEAAARVSRIADAVVVGSALVKRIAAHADDPATGRREVAQVLAGMRRAMDQANTTPA</sequence>
<dbReference type="Proteomes" id="UP000199496">
    <property type="component" value="Unassembled WGS sequence"/>
</dbReference>
<name>A0A1H9E561_9GAMM</name>
<evidence type="ECO:0000256" key="8">
    <source>
        <dbReference type="ARBA" id="ARBA00049047"/>
    </source>
</evidence>
<dbReference type="InterPro" id="IPR013785">
    <property type="entry name" value="Aldolase_TIM"/>
</dbReference>
<dbReference type="OrthoDB" id="9804578at2"/>
<dbReference type="AlphaFoldDB" id="A0A1H9E561"/>
<evidence type="ECO:0000256" key="5">
    <source>
        <dbReference type="ARBA" id="ARBA00022822"/>
    </source>
</evidence>
<feature type="active site" description="Proton acceptor" evidence="9">
    <location>
        <position position="49"/>
    </location>
</feature>
<evidence type="ECO:0000256" key="6">
    <source>
        <dbReference type="ARBA" id="ARBA00023141"/>
    </source>
</evidence>
<dbReference type="PROSITE" id="PS00167">
    <property type="entry name" value="TRP_SYNTHASE_ALPHA"/>
    <property type="match status" value="1"/>
</dbReference>
<evidence type="ECO:0000256" key="3">
    <source>
        <dbReference type="ARBA" id="ARBA00011270"/>
    </source>
</evidence>
<comment type="pathway">
    <text evidence="2 9">Amino-acid biosynthesis; L-tryptophan biosynthesis; L-tryptophan from chorismate: step 5/5.</text>
</comment>
<dbReference type="EMBL" id="FOFO01000020">
    <property type="protein sequence ID" value="SEQ20821.1"/>
    <property type="molecule type" value="Genomic_DNA"/>
</dbReference>
<keyword evidence="7 9" id="KW-0456">Lyase</keyword>
<dbReference type="UniPathway" id="UPA00035">
    <property type="reaction ID" value="UER00044"/>
</dbReference>
<dbReference type="CDD" id="cd04724">
    <property type="entry name" value="Tryptophan_synthase_alpha"/>
    <property type="match status" value="1"/>
</dbReference>
<comment type="catalytic activity">
    <reaction evidence="8 9">
        <text>(1S,2R)-1-C-(indol-3-yl)glycerol 3-phosphate + L-serine = D-glyceraldehyde 3-phosphate + L-tryptophan + H2O</text>
        <dbReference type="Rhea" id="RHEA:10532"/>
        <dbReference type="ChEBI" id="CHEBI:15377"/>
        <dbReference type="ChEBI" id="CHEBI:33384"/>
        <dbReference type="ChEBI" id="CHEBI:57912"/>
        <dbReference type="ChEBI" id="CHEBI:58866"/>
        <dbReference type="ChEBI" id="CHEBI:59776"/>
        <dbReference type="EC" id="4.2.1.20"/>
    </reaction>
</comment>
<organism evidence="11 12">
    <name type="scientific">Ectothiorhodospira magna</name>
    <dbReference type="NCBI Taxonomy" id="867345"/>
    <lineage>
        <taxon>Bacteria</taxon>
        <taxon>Pseudomonadati</taxon>
        <taxon>Pseudomonadota</taxon>
        <taxon>Gammaproteobacteria</taxon>
        <taxon>Chromatiales</taxon>
        <taxon>Ectothiorhodospiraceae</taxon>
        <taxon>Ectothiorhodospira</taxon>
    </lineage>
</organism>
<proteinExistence type="inferred from homology"/>
<feature type="active site" description="Proton acceptor" evidence="9">
    <location>
        <position position="60"/>
    </location>
</feature>
<protein>
    <recommendedName>
        <fullName evidence="9">Tryptophan synthase alpha chain</fullName>
        <ecNumber evidence="9">4.2.1.20</ecNumber>
    </recommendedName>
</protein>
<dbReference type="InterPro" id="IPR011060">
    <property type="entry name" value="RibuloseP-bd_barrel"/>
</dbReference>
<evidence type="ECO:0000256" key="1">
    <source>
        <dbReference type="ARBA" id="ARBA00003365"/>
    </source>
</evidence>
<dbReference type="Pfam" id="PF00290">
    <property type="entry name" value="Trp_syntA"/>
    <property type="match status" value="1"/>
</dbReference>
<dbReference type="InterPro" id="IPR018204">
    <property type="entry name" value="Trp_synthase_alpha_AS"/>
</dbReference>
<dbReference type="GO" id="GO:0005829">
    <property type="term" value="C:cytosol"/>
    <property type="evidence" value="ECO:0007669"/>
    <property type="project" value="TreeGrafter"/>
</dbReference>